<organism evidence="7 8">
    <name type="scientific">Aphanomyces astaci</name>
    <name type="common">Crayfish plague agent</name>
    <dbReference type="NCBI Taxonomy" id="112090"/>
    <lineage>
        <taxon>Eukaryota</taxon>
        <taxon>Sar</taxon>
        <taxon>Stramenopiles</taxon>
        <taxon>Oomycota</taxon>
        <taxon>Saprolegniomycetes</taxon>
        <taxon>Saprolegniales</taxon>
        <taxon>Verrucalvaceae</taxon>
        <taxon>Aphanomyces</taxon>
    </lineage>
</organism>
<comment type="subcellular location">
    <subcellularLocation>
        <location evidence="1">Membrane</location>
        <topology evidence="1">Multi-pass membrane protein</topology>
    </subcellularLocation>
</comment>
<feature type="transmembrane region" description="Helical" evidence="5">
    <location>
        <begin position="38"/>
        <end position="63"/>
    </location>
</feature>
<feature type="transmembrane region" description="Helical" evidence="5">
    <location>
        <begin position="147"/>
        <end position="173"/>
    </location>
</feature>
<accession>A0A3R6XK82</accession>
<keyword evidence="4 5" id="KW-0472">Membrane</keyword>
<feature type="transmembrane region" description="Helical" evidence="5">
    <location>
        <begin position="193"/>
        <end position="212"/>
    </location>
</feature>
<protein>
    <recommendedName>
        <fullName evidence="6">Amino acid transporter transmembrane domain-containing protein</fullName>
    </recommendedName>
</protein>
<proteinExistence type="predicted"/>
<evidence type="ECO:0000256" key="1">
    <source>
        <dbReference type="ARBA" id="ARBA00004141"/>
    </source>
</evidence>
<dbReference type="EMBL" id="QUTG01000083">
    <property type="protein sequence ID" value="RHZ02995.1"/>
    <property type="molecule type" value="Genomic_DNA"/>
</dbReference>
<evidence type="ECO:0000256" key="3">
    <source>
        <dbReference type="ARBA" id="ARBA00022989"/>
    </source>
</evidence>
<evidence type="ECO:0000259" key="6">
    <source>
        <dbReference type="Pfam" id="PF01490"/>
    </source>
</evidence>
<name>A0A3R6XK82_APHAT</name>
<keyword evidence="2 5" id="KW-0812">Transmembrane</keyword>
<feature type="transmembrane region" description="Helical" evidence="5">
    <location>
        <begin position="116"/>
        <end position="135"/>
    </location>
</feature>
<dbReference type="AlphaFoldDB" id="A0A3R6XK82"/>
<dbReference type="Proteomes" id="UP000285712">
    <property type="component" value="Unassembled WGS sequence"/>
</dbReference>
<feature type="transmembrane region" description="Helical" evidence="5">
    <location>
        <begin position="75"/>
        <end position="96"/>
    </location>
</feature>
<evidence type="ECO:0000313" key="8">
    <source>
        <dbReference type="Proteomes" id="UP000285712"/>
    </source>
</evidence>
<gene>
    <name evidence="7" type="ORF">DYB35_013577</name>
</gene>
<dbReference type="InterPro" id="IPR013057">
    <property type="entry name" value="AA_transpt_TM"/>
</dbReference>
<keyword evidence="3 5" id="KW-1133">Transmembrane helix</keyword>
<dbReference type="VEuPathDB" id="FungiDB:H257_13457"/>
<evidence type="ECO:0000256" key="2">
    <source>
        <dbReference type="ARBA" id="ARBA00022692"/>
    </source>
</evidence>
<evidence type="ECO:0000256" key="4">
    <source>
        <dbReference type="ARBA" id="ARBA00023136"/>
    </source>
</evidence>
<dbReference type="GO" id="GO:0016020">
    <property type="term" value="C:membrane"/>
    <property type="evidence" value="ECO:0007669"/>
    <property type="project" value="UniProtKB-SubCell"/>
</dbReference>
<reference evidence="7 8" key="1">
    <citation type="submission" date="2018-08" db="EMBL/GenBank/DDBJ databases">
        <title>Aphanomyces genome sequencing and annotation.</title>
        <authorList>
            <person name="Minardi D."/>
            <person name="Oidtmann B."/>
            <person name="Van Der Giezen M."/>
            <person name="Studholme D.J."/>
        </authorList>
    </citation>
    <scope>NUCLEOTIDE SEQUENCE [LARGE SCALE GENOMIC DNA]</scope>
    <source>
        <strain evidence="7 8">Sv</strain>
    </source>
</reference>
<evidence type="ECO:0000256" key="5">
    <source>
        <dbReference type="SAM" id="Phobius"/>
    </source>
</evidence>
<dbReference type="GO" id="GO:0015179">
    <property type="term" value="F:L-amino acid transmembrane transporter activity"/>
    <property type="evidence" value="ECO:0007669"/>
    <property type="project" value="TreeGrafter"/>
</dbReference>
<dbReference type="Pfam" id="PF01490">
    <property type="entry name" value="Aa_trans"/>
    <property type="match status" value="1"/>
</dbReference>
<feature type="domain" description="Amino acid transporter transmembrane" evidence="6">
    <location>
        <begin position="79"/>
        <end position="174"/>
    </location>
</feature>
<sequence>MTGSMALMSFRTLCLVADATEAYSYEAISTRVFSPSQVWVLRILTVLPCFGSMLMNMLVAVDLLLPFQALFSRTILCLVVTSVLYIVAVLAGHAYGLPWPHDSAVERPLNSFSWGGVAYAIPIQIFSYGCHLNLVRTYGELEHKQSMRWVIFCIVSTGLALFAVASTSGYVIFQGMVTWIAIRTSDLGTAMTWVGTFDGVMFHFVVPGLFLVSTPSSQFATRLPRCATEMGWGVVCIGLSVAVASLSRLV</sequence>
<evidence type="ECO:0000313" key="7">
    <source>
        <dbReference type="EMBL" id="RHZ02995.1"/>
    </source>
</evidence>
<dbReference type="PANTHER" id="PTHR22950">
    <property type="entry name" value="AMINO ACID TRANSPORTER"/>
    <property type="match status" value="1"/>
</dbReference>
<comment type="caution">
    <text evidence="7">The sequence shown here is derived from an EMBL/GenBank/DDBJ whole genome shotgun (WGS) entry which is preliminary data.</text>
</comment>